<evidence type="ECO:0000313" key="3">
    <source>
        <dbReference type="EMBL" id="CAA9388435.1"/>
    </source>
</evidence>
<dbReference type="EMBL" id="CADCUU010000047">
    <property type="protein sequence ID" value="CAA9388435.1"/>
    <property type="molecule type" value="Genomic_DNA"/>
</dbReference>
<feature type="transmembrane region" description="Helical" evidence="1">
    <location>
        <begin position="61"/>
        <end position="83"/>
    </location>
</feature>
<keyword evidence="3" id="KW-0378">Hydrolase</keyword>
<keyword evidence="1" id="KW-1133">Transmembrane helix</keyword>
<reference evidence="3" key="1">
    <citation type="submission" date="2020-02" db="EMBL/GenBank/DDBJ databases">
        <authorList>
            <person name="Meier V. D."/>
        </authorList>
    </citation>
    <scope>NUCLEOTIDE SEQUENCE</scope>
    <source>
        <strain evidence="3">AVDCRST_MAG15</strain>
    </source>
</reference>
<dbReference type="InterPro" id="IPR003675">
    <property type="entry name" value="Rce1/LyrA-like_dom"/>
</dbReference>
<gene>
    <name evidence="3" type="ORF">AVDCRST_MAG15-300</name>
</gene>
<sequence length="252" mass="27001">MTTMADAPHRTAKADFPYYDGRPVPIDGSGWPFVLFGVAVAFVALTQIDVAGFTASFLKSVLFAGIPLATLFLVVGHHWTALFGPVGLTQIGQMLVMALATIVVSLVTALVVSWLLPVAPNPLAVSMEDMEAGSFVLLLLPTLPQLVGEELLAILPFLAILWFVTARLGWSRRIGILLALIGSSLLFGAAHLPTYDWHWGQALGIIGMARVVLTLAYVWTKNLWVSAGAHIVNDWAGFFTVFLAGHAPIGAE</sequence>
<keyword evidence="1" id="KW-0472">Membrane</keyword>
<evidence type="ECO:0000256" key="1">
    <source>
        <dbReference type="SAM" id="Phobius"/>
    </source>
</evidence>
<feature type="transmembrane region" description="Helical" evidence="1">
    <location>
        <begin position="31"/>
        <end position="55"/>
    </location>
</feature>
<feature type="transmembrane region" description="Helical" evidence="1">
    <location>
        <begin position="95"/>
        <end position="116"/>
    </location>
</feature>
<feature type="transmembrane region" description="Helical" evidence="1">
    <location>
        <begin position="199"/>
        <end position="219"/>
    </location>
</feature>
<keyword evidence="3" id="KW-0645">Protease</keyword>
<dbReference type="GO" id="GO:0006508">
    <property type="term" value="P:proteolysis"/>
    <property type="evidence" value="ECO:0007669"/>
    <property type="project" value="UniProtKB-KW"/>
</dbReference>
<feature type="transmembrane region" description="Helical" evidence="1">
    <location>
        <begin position="176"/>
        <end position="193"/>
    </location>
</feature>
<feature type="transmembrane region" description="Helical" evidence="1">
    <location>
        <begin position="136"/>
        <end position="164"/>
    </location>
</feature>
<keyword evidence="1" id="KW-0812">Transmembrane</keyword>
<accession>A0A6J4NI25</accession>
<proteinExistence type="predicted"/>
<name>A0A6J4NI25_9RHOB</name>
<dbReference type="GO" id="GO:0080120">
    <property type="term" value="P:CAAX-box protein maturation"/>
    <property type="evidence" value="ECO:0007669"/>
    <property type="project" value="UniProtKB-ARBA"/>
</dbReference>
<organism evidence="3">
    <name type="scientific">uncultured Rubellimicrobium sp</name>
    <dbReference type="NCBI Taxonomy" id="543078"/>
    <lineage>
        <taxon>Bacteria</taxon>
        <taxon>Pseudomonadati</taxon>
        <taxon>Pseudomonadota</taxon>
        <taxon>Alphaproteobacteria</taxon>
        <taxon>Rhodobacterales</taxon>
        <taxon>Roseobacteraceae</taxon>
        <taxon>Rubellimicrobium</taxon>
        <taxon>environmental samples</taxon>
    </lineage>
</organism>
<feature type="domain" description="CAAX prenyl protease 2/Lysostaphin resistance protein A-like" evidence="2">
    <location>
        <begin position="134"/>
        <end position="235"/>
    </location>
</feature>
<dbReference type="AlphaFoldDB" id="A0A6J4NI25"/>
<dbReference type="Pfam" id="PF02517">
    <property type="entry name" value="Rce1-like"/>
    <property type="match status" value="1"/>
</dbReference>
<dbReference type="GO" id="GO:0004175">
    <property type="term" value="F:endopeptidase activity"/>
    <property type="evidence" value="ECO:0007669"/>
    <property type="project" value="UniProtKB-ARBA"/>
</dbReference>
<evidence type="ECO:0000259" key="2">
    <source>
        <dbReference type="Pfam" id="PF02517"/>
    </source>
</evidence>
<protein>
    <submittedName>
        <fullName evidence="3">Predicted metal-dependent membrane protease</fullName>
    </submittedName>
</protein>